<gene>
    <name evidence="2" type="primary">rsbT_1</name>
    <name evidence="2" type="ORF">GAK35_04078</name>
</gene>
<name>A0A7V8FT22_9BURK</name>
<feature type="domain" description="PPM-type phosphatase" evidence="1">
    <location>
        <begin position="149"/>
        <end position="342"/>
    </location>
</feature>
<organism evidence="2 3">
    <name type="scientific">Herbaspirillum frisingense</name>
    <dbReference type="NCBI Taxonomy" id="92645"/>
    <lineage>
        <taxon>Bacteria</taxon>
        <taxon>Pseudomonadati</taxon>
        <taxon>Pseudomonadota</taxon>
        <taxon>Betaproteobacteria</taxon>
        <taxon>Burkholderiales</taxon>
        <taxon>Oxalobacteraceae</taxon>
        <taxon>Herbaspirillum</taxon>
    </lineage>
</organism>
<dbReference type="PANTHER" id="PTHR35801">
    <property type="entry name" value="PHOSPHOSERINE PHOSPHATASE RSBX"/>
    <property type="match status" value="1"/>
</dbReference>
<sequence>MENVLTASRTEEAVAVNEAADVAAARRAGADLARRLDFPLEAAGRLALVVTEAATNVLKHAGRGEILLRTVRGRGASGGIARGIELLAIDGGPGMADAATSMVDGNSTAGTYGVGLGAIRRQSDALDIYSLPGHGTVLRALVWEAPGAREPWECGLVCVPLAGEDSCGDAAWAAASDDDAVAMISDGLGHGEAAAAASDAALELMPGLGFALPPADLALRMHAVLQKTRGAAIAIARVDAQAGMVTFAGVGNIAACTIGGGERRHLVSLNGIVGHNLRKAQQFEAAWRDGMLLVLHSDGLTNRWSLDAYPGLEQAHPALIAGVLYRDFCRGRDDISVLVIRRGAAS</sequence>
<dbReference type="Gene3D" id="3.60.40.10">
    <property type="entry name" value="PPM-type phosphatase domain"/>
    <property type="match status" value="1"/>
</dbReference>
<keyword evidence="2" id="KW-0418">Kinase</keyword>
<dbReference type="InterPro" id="IPR036890">
    <property type="entry name" value="HATPase_C_sf"/>
</dbReference>
<proteinExistence type="predicted"/>
<reference evidence="3" key="1">
    <citation type="journal article" date="2020" name="MBio">
        <title>Horizontal gene transfer to a defensive symbiont with a reduced genome amongst a multipartite beetle microbiome.</title>
        <authorList>
            <person name="Waterworth S.C."/>
            <person name="Florez L.V."/>
            <person name="Rees E.R."/>
            <person name="Hertweck C."/>
            <person name="Kaltenpoth M."/>
            <person name="Kwan J.C."/>
        </authorList>
    </citation>
    <scope>NUCLEOTIDE SEQUENCE [LARGE SCALE GENOMIC DNA]</scope>
</reference>
<dbReference type="EMBL" id="WNDX01000200">
    <property type="protein sequence ID" value="KAF1036503.1"/>
    <property type="molecule type" value="Genomic_DNA"/>
</dbReference>
<evidence type="ECO:0000259" key="1">
    <source>
        <dbReference type="SMART" id="SM00331"/>
    </source>
</evidence>
<dbReference type="AlphaFoldDB" id="A0A7V8FT22"/>
<accession>A0A7V8FT22</accession>
<dbReference type="InterPro" id="IPR036457">
    <property type="entry name" value="PPM-type-like_dom_sf"/>
</dbReference>
<dbReference type="PANTHER" id="PTHR35801:SF1">
    <property type="entry name" value="PHOSPHOSERINE PHOSPHATASE RSBX"/>
    <property type="match status" value="1"/>
</dbReference>
<dbReference type="InterPro" id="IPR001932">
    <property type="entry name" value="PPM-type_phosphatase-like_dom"/>
</dbReference>
<dbReference type="InterPro" id="IPR003594">
    <property type="entry name" value="HATPase_dom"/>
</dbReference>
<dbReference type="Gene3D" id="3.30.565.10">
    <property type="entry name" value="Histidine kinase-like ATPase, C-terminal domain"/>
    <property type="match status" value="1"/>
</dbReference>
<dbReference type="SUPFAM" id="SSF81606">
    <property type="entry name" value="PP2C-like"/>
    <property type="match status" value="1"/>
</dbReference>
<dbReference type="InterPro" id="IPR039248">
    <property type="entry name" value="Ptase_RsbX"/>
</dbReference>
<comment type="caution">
    <text evidence="2">The sequence shown here is derived from an EMBL/GenBank/DDBJ whole genome shotgun (WGS) entry which is preliminary data.</text>
</comment>
<evidence type="ECO:0000313" key="3">
    <source>
        <dbReference type="Proteomes" id="UP000462435"/>
    </source>
</evidence>
<dbReference type="Pfam" id="PF07228">
    <property type="entry name" value="SpoIIE"/>
    <property type="match status" value="1"/>
</dbReference>
<protein>
    <submittedName>
        <fullName evidence="2">Serine/threonine-protein kinase RsbT</fullName>
    </submittedName>
</protein>
<dbReference type="GO" id="GO:0016301">
    <property type="term" value="F:kinase activity"/>
    <property type="evidence" value="ECO:0007669"/>
    <property type="project" value="UniProtKB-KW"/>
</dbReference>
<dbReference type="Pfam" id="PF13581">
    <property type="entry name" value="HATPase_c_2"/>
    <property type="match status" value="1"/>
</dbReference>
<dbReference type="Proteomes" id="UP000462435">
    <property type="component" value="Unassembled WGS sequence"/>
</dbReference>
<evidence type="ECO:0000313" key="2">
    <source>
        <dbReference type="EMBL" id="KAF1036503.1"/>
    </source>
</evidence>
<keyword evidence="2" id="KW-0808">Transferase</keyword>
<dbReference type="SUPFAM" id="SSF55874">
    <property type="entry name" value="ATPase domain of HSP90 chaperone/DNA topoisomerase II/histidine kinase"/>
    <property type="match status" value="1"/>
</dbReference>
<dbReference type="SMART" id="SM00331">
    <property type="entry name" value="PP2C_SIG"/>
    <property type="match status" value="1"/>
</dbReference>